<keyword evidence="2" id="KW-1185">Reference proteome</keyword>
<reference evidence="1 2" key="1">
    <citation type="submission" date="2016-10" db="EMBL/GenBank/DDBJ databases">
        <authorList>
            <person name="de Groot N.N."/>
        </authorList>
    </citation>
    <scope>NUCLEOTIDE SEQUENCE [LARGE SCALE GENOMIC DNA]</scope>
    <source>
        <strain evidence="1 2">CBS 141442</strain>
    </source>
</reference>
<dbReference type="OrthoDB" id="10008801at2759"/>
<evidence type="ECO:0000313" key="2">
    <source>
        <dbReference type="Proteomes" id="UP000182334"/>
    </source>
</evidence>
<proteinExistence type="predicted"/>
<accession>A0A1L0BGJ4</accession>
<evidence type="ECO:0000313" key="1">
    <source>
        <dbReference type="EMBL" id="SGZ49367.1"/>
    </source>
</evidence>
<gene>
    <name evidence="1" type="ORF">SAMEA4029010_CIC11G00000000757</name>
</gene>
<organism evidence="1 2">
    <name type="scientific">Sungouiella intermedia</name>
    <dbReference type="NCBI Taxonomy" id="45354"/>
    <lineage>
        <taxon>Eukaryota</taxon>
        <taxon>Fungi</taxon>
        <taxon>Dikarya</taxon>
        <taxon>Ascomycota</taxon>
        <taxon>Saccharomycotina</taxon>
        <taxon>Pichiomycetes</taxon>
        <taxon>Metschnikowiaceae</taxon>
        <taxon>Sungouiella</taxon>
    </lineage>
</organism>
<protein>
    <submittedName>
        <fullName evidence="1">CIC11C00000000757</fullName>
    </submittedName>
</protein>
<dbReference type="AlphaFoldDB" id="A0A1L0BGJ4"/>
<sequence length="148" mass="16600">MLRLSIITRNVRVASHMALLVASVSRLGMALAPRMAPMMRGGIAPTFSRFASNSNDADISDADKLKVQDIVGKLNQNPEIREILEQFQTLLVSKGFNPNQPPSFMEMMRLFSQKDVRELAGKLKQKFDEAGIKISPEDMGLFMKLFKQ</sequence>
<name>A0A1L0BGJ4_9ASCO</name>
<dbReference type="Proteomes" id="UP000182334">
    <property type="component" value="Chromosome II"/>
</dbReference>
<dbReference type="EMBL" id="LT635757">
    <property type="protein sequence ID" value="SGZ49367.1"/>
    <property type="molecule type" value="Genomic_DNA"/>
</dbReference>